<comment type="caution">
    <text evidence="1">The sequence shown here is derived from an EMBL/GenBank/DDBJ whole genome shotgun (WGS) entry which is preliminary data.</text>
</comment>
<protein>
    <submittedName>
        <fullName evidence="1">Uncharacterized protein</fullName>
    </submittedName>
</protein>
<keyword evidence="2" id="KW-1185">Reference proteome</keyword>
<proteinExistence type="predicted"/>
<gene>
    <name evidence="1" type="ORF">SEMRO_1547_G281520.1</name>
</gene>
<organism evidence="1 2">
    <name type="scientific">Seminavis robusta</name>
    <dbReference type="NCBI Taxonomy" id="568900"/>
    <lineage>
        <taxon>Eukaryota</taxon>
        <taxon>Sar</taxon>
        <taxon>Stramenopiles</taxon>
        <taxon>Ochrophyta</taxon>
        <taxon>Bacillariophyta</taxon>
        <taxon>Bacillariophyceae</taxon>
        <taxon>Bacillariophycidae</taxon>
        <taxon>Naviculales</taxon>
        <taxon>Naviculaceae</taxon>
        <taxon>Seminavis</taxon>
    </lineage>
</organism>
<evidence type="ECO:0000313" key="1">
    <source>
        <dbReference type="EMBL" id="CAB9524524.1"/>
    </source>
</evidence>
<evidence type="ECO:0000313" key="2">
    <source>
        <dbReference type="Proteomes" id="UP001153069"/>
    </source>
</evidence>
<dbReference type="EMBL" id="CAICTM010001545">
    <property type="protein sequence ID" value="CAB9524524.1"/>
    <property type="molecule type" value="Genomic_DNA"/>
</dbReference>
<reference evidence="1" key="1">
    <citation type="submission" date="2020-06" db="EMBL/GenBank/DDBJ databases">
        <authorList>
            <consortium name="Plant Systems Biology data submission"/>
        </authorList>
    </citation>
    <scope>NUCLEOTIDE SEQUENCE</scope>
    <source>
        <strain evidence="1">D6</strain>
    </source>
</reference>
<sequence length="114" mass="13466">MQWGFLQDCWPTAMKRFPSLLSQADLIVYTSSQSSQADQLFTQLGFPKVMFHRFQERHYSPYSSLLPPPPQQVPIDPKQDGAIRAMVDPFLPQNNWFQDYDWIFRMNPDVLIRE</sequence>
<dbReference type="AlphaFoldDB" id="A0A9N8ESF3"/>
<dbReference type="Proteomes" id="UP001153069">
    <property type="component" value="Unassembled WGS sequence"/>
</dbReference>
<dbReference type="OrthoDB" id="405918at2759"/>
<accession>A0A9N8ESF3</accession>
<name>A0A9N8ESF3_9STRA</name>